<name>A0AAW1WFD8_RUBAR</name>
<feature type="domain" description="Reverse transcriptase zinc-binding" evidence="2">
    <location>
        <begin position="54"/>
        <end position="107"/>
    </location>
</feature>
<dbReference type="Pfam" id="PF13966">
    <property type="entry name" value="zf-RVT"/>
    <property type="match status" value="1"/>
</dbReference>
<dbReference type="SUPFAM" id="SSF53098">
    <property type="entry name" value="Ribonuclease H-like"/>
    <property type="match status" value="1"/>
</dbReference>
<dbReference type="InterPro" id="IPR036397">
    <property type="entry name" value="RNaseH_sf"/>
</dbReference>
<evidence type="ECO:0000313" key="4">
    <source>
        <dbReference type="Proteomes" id="UP001457282"/>
    </source>
</evidence>
<comment type="caution">
    <text evidence="3">The sequence shown here is derived from an EMBL/GenBank/DDBJ whole genome shotgun (WGS) entry which is preliminary data.</text>
</comment>
<dbReference type="GO" id="GO:0004523">
    <property type="term" value="F:RNA-DNA hybrid ribonuclease activity"/>
    <property type="evidence" value="ECO:0007669"/>
    <property type="project" value="InterPro"/>
</dbReference>
<accession>A0AAW1WFD8</accession>
<proteinExistence type="predicted"/>
<dbReference type="EMBL" id="JBEDUW010000006">
    <property type="protein sequence ID" value="KAK9922646.1"/>
    <property type="molecule type" value="Genomic_DNA"/>
</dbReference>
<dbReference type="Proteomes" id="UP001457282">
    <property type="component" value="Unassembled WGS sequence"/>
</dbReference>
<dbReference type="AlphaFoldDB" id="A0AAW1WFD8"/>
<dbReference type="GO" id="GO:0003676">
    <property type="term" value="F:nucleic acid binding"/>
    <property type="evidence" value="ECO:0007669"/>
    <property type="project" value="InterPro"/>
</dbReference>
<dbReference type="Gene3D" id="3.30.420.10">
    <property type="entry name" value="Ribonuclease H-like superfamily/Ribonuclease H"/>
    <property type="match status" value="1"/>
</dbReference>
<organism evidence="3 4">
    <name type="scientific">Rubus argutus</name>
    <name type="common">Southern blackberry</name>
    <dbReference type="NCBI Taxonomy" id="59490"/>
    <lineage>
        <taxon>Eukaryota</taxon>
        <taxon>Viridiplantae</taxon>
        <taxon>Streptophyta</taxon>
        <taxon>Embryophyta</taxon>
        <taxon>Tracheophyta</taxon>
        <taxon>Spermatophyta</taxon>
        <taxon>Magnoliopsida</taxon>
        <taxon>eudicotyledons</taxon>
        <taxon>Gunneridae</taxon>
        <taxon>Pentapetalae</taxon>
        <taxon>rosids</taxon>
        <taxon>fabids</taxon>
        <taxon>Rosales</taxon>
        <taxon>Rosaceae</taxon>
        <taxon>Rosoideae</taxon>
        <taxon>Rosoideae incertae sedis</taxon>
        <taxon>Rubus</taxon>
    </lineage>
</organism>
<evidence type="ECO:0000313" key="3">
    <source>
        <dbReference type="EMBL" id="KAK9922646.1"/>
    </source>
</evidence>
<keyword evidence="4" id="KW-1185">Reference proteome</keyword>
<reference evidence="3 4" key="1">
    <citation type="journal article" date="2023" name="G3 (Bethesda)">
        <title>A chromosome-length genome assembly and annotation of blackberry (Rubus argutus, cv. 'Hillquist').</title>
        <authorList>
            <person name="Bruna T."/>
            <person name="Aryal R."/>
            <person name="Dudchenko O."/>
            <person name="Sargent D.J."/>
            <person name="Mead D."/>
            <person name="Buti M."/>
            <person name="Cavallini A."/>
            <person name="Hytonen T."/>
            <person name="Andres J."/>
            <person name="Pham M."/>
            <person name="Weisz D."/>
            <person name="Mascagni F."/>
            <person name="Usai G."/>
            <person name="Natali L."/>
            <person name="Bassil N."/>
            <person name="Fernandez G.E."/>
            <person name="Lomsadze A."/>
            <person name="Armour M."/>
            <person name="Olukolu B."/>
            <person name="Poorten T."/>
            <person name="Britton C."/>
            <person name="Davik J."/>
            <person name="Ashrafi H."/>
            <person name="Aiden E.L."/>
            <person name="Borodovsky M."/>
            <person name="Worthington M."/>
        </authorList>
    </citation>
    <scope>NUCLEOTIDE SEQUENCE [LARGE SCALE GENOMIC DNA]</scope>
    <source>
        <strain evidence="3">PI 553951</strain>
    </source>
</reference>
<evidence type="ECO:0000259" key="2">
    <source>
        <dbReference type="Pfam" id="PF13966"/>
    </source>
</evidence>
<dbReference type="InterPro" id="IPR012337">
    <property type="entry name" value="RNaseH-like_sf"/>
</dbReference>
<evidence type="ECO:0000259" key="1">
    <source>
        <dbReference type="Pfam" id="PF13456"/>
    </source>
</evidence>
<gene>
    <name evidence="3" type="ORF">M0R45_031101</name>
</gene>
<dbReference type="InterPro" id="IPR053151">
    <property type="entry name" value="RNase_H-like"/>
</dbReference>
<dbReference type="InterPro" id="IPR002156">
    <property type="entry name" value="RNaseH_domain"/>
</dbReference>
<protein>
    <submittedName>
        <fullName evidence="3">Uncharacterized protein</fullName>
    </submittedName>
</protein>
<dbReference type="CDD" id="cd06222">
    <property type="entry name" value="RNase_H_like"/>
    <property type="match status" value="1"/>
</dbReference>
<sequence length="301" mass="33651">MGMARSLYLKKRNMKQGSLIDEIIKGQEILQIPLPLFGESDTLICENSTSGTLSFSNAFDLVRTHFEEKDWVSQIWRATMPPRFSMIAWRLFHNKVPTDDQLRCRDVGSLAHLWGVFTSKAFSPQLKILWIASGLFSLMVIWKTRNKLCFENKEPSLMKVFCSIKAQIRFITPPLPGHASGVLDCSLLKAMGVVPVPKIRRVPCLVLWHPPFLPWLKLNTDGLAKGNPGPAACGDIFRDGLGCFIGGFCVNLGHQMTFFSELMAIIIGVEFSFHLGWHHLLLESDSTSALACLSSSSFLPP</sequence>
<dbReference type="InterPro" id="IPR044730">
    <property type="entry name" value="RNase_H-like_dom_plant"/>
</dbReference>
<dbReference type="PANTHER" id="PTHR47723">
    <property type="entry name" value="OS05G0353850 PROTEIN"/>
    <property type="match status" value="1"/>
</dbReference>
<dbReference type="Pfam" id="PF13456">
    <property type="entry name" value="RVT_3"/>
    <property type="match status" value="1"/>
</dbReference>
<dbReference type="InterPro" id="IPR026960">
    <property type="entry name" value="RVT-Znf"/>
</dbReference>
<dbReference type="PANTHER" id="PTHR47723:SF23">
    <property type="entry name" value="REVERSE TRANSCRIPTASE-LIKE PROTEIN"/>
    <property type="match status" value="1"/>
</dbReference>
<feature type="domain" description="RNase H type-1" evidence="1">
    <location>
        <begin position="219"/>
        <end position="294"/>
    </location>
</feature>